<dbReference type="Proteomes" id="UP000003374">
    <property type="component" value="Unassembled WGS sequence"/>
</dbReference>
<comment type="caution">
    <text evidence="1">The sequence shown here is derived from an EMBL/GenBank/DDBJ whole genome shotgun (WGS) entry which is preliminary data.</text>
</comment>
<evidence type="ECO:0000313" key="2">
    <source>
        <dbReference type="Proteomes" id="UP000003374"/>
    </source>
</evidence>
<dbReference type="STRING" id="314278.NB231_00335"/>
<reference evidence="1 2" key="1">
    <citation type="submission" date="2006-02" db="EMBL/GenBank/DDBJ databases">
        <authorList>
            <person name="Waterbury J."/>
            <person name="Ferriera S."/>
            <person name="Johnson J."/>
            <person name="Kravitz S."/>
            <person name="Halpern A."/>
            <person name="Remington K."/>
            <person name="Beeson K."/>
            <person name="Tran B."/>
            <person name="Rogers Y.-H."/>
            <person name="Friedman R."/>
            <person name="Venter J.C."/>
        </authorList>
    </citation>
    <scope>NUCLEOTIDE SEQUENCE [LARGE SCALE GENOMIC DNA]</scope>
    <source>
        <strain evidence="1 2">Nb-231</strain>
    </source>
</reference>
<accession>A4BTN0</accession>
<dbReference type="HOGENOM" id="CLU_139629_0_0_6"/>
<gene>
    <name evidence="1" type="ORF">NB231_00335</name>
</gene>
<sequence length="131" mass="13882">MSIEVELSTLADTVARYRFAYLLTVGAAGPPHAVALMPRIDGGVLTVEGLGRRTRDNLRAHPTISLVWPPASLDEYSLIVDGEATASGESARITPTRAVLHRPAPRPEPVTEGACGSDCIELPLPVEPSSD</sequence>
<dbReference type="Gene3D" id="2.30.110.10">
    <property type="entry name" value="Electron Transport, Fmn-binding Protein, Chain A"/>
    <property type="match status" value="1"/>
</dbReference>
<protein>
    <recommendedName>
        <fullName evidence="3">Pyridoxamine 5'-phosphate oxidase putative domain-containing protein</fullName>
    </recommendedName>
</protein>
<dbReference type="SUPFAM" id="SSF50475">
    <property type="entry name" value="FMN-binding split barrel"/>
    <property type="match status" value="1"/>
</dbReference>
<dbReference type="RefSeq" id="WP_004998644.1">
    <property type="nucleotide sequence ID" value="NZ_CH672427.1"/>
</dbReference>
<organism evidence="1 2">
    <name type="scientific">Nitrococcus mobilis Nb-231</name>
    <dbReference type="NCBI Taxonomy" id="314278"/>
    <lineage>
        <taxon>Bacteria</taxon>
        <taxon>Pseudomonadati</taxon>
        <taxon>Pseudomonadota</taxon>
        <taxon>Gammaproteobacteria</taxon>
        <taxon>Chromatiales</taxon>
        <taxon>Ectothiorhodospiraceae</taxon>
        <taxon>Nitrococcus</taxon>
    </lineage>
</organism>
<evidence type="ECO:0000313" key="1">
    <source>
        <dbReference type="EMBL" id="EAR20986.1"/>
    </source>
</evidence>
<evidence type="ECO:0008006" key="3">
    <source>
        <dbReference type="Google" id="ProtNLM"/>
    </source>
</evidence>
<dbReference type="OrthoDB" id="8907583at2"/>
<dbReference type="AlphaFoldDB" id="A4BTN0"/>
<dbReference type="eggNOG" id="ENOG5032UAP">
    <property type="taxonomic scope" value="Bacteria"/>
</dbReference>
<dbReference type="EMBL" id="AAOF01000014">
    <property type="protein sequence ID" value="EAR20986.1"/>
    <property type="molecule type" value="Genomic_DNA"/>
</dbReference>
<name>A4BTN0_9GAMM</name>
<keyword evidence="2" id="KW-1185">Reference proteome</keyword>
<dbReference type="InterPro" id="IPR012349">
    <property type="entry name" value="Split_barrel_FMN-bd"/>
</dbReference>
<proteinExistence type="predicted"/>